<comment type="similarity">
    <text evidence="2">Belongs to the methyltransferase superfamily. L-isoaspartyl/D-aspartyl protein methyltransferase family.</text>
</comment>
<name>A0A1S3CZ76_DIACI</name>
<keyword evidence="9" id="KW-1185">Reference proteome</keyword>
<keyword evidence="8" id="KW-0732">Signal</keyword>
<dbReference type="InterPro" id="IPR000682">
    <property type="entry name" value="PCMT"/>
</dbReference>
<keyword evidence="7" id="KW-0949">S-adenosyl-L-methionine</keyword>
<organism evidence="9 10">
    <name type="scientific">Diaphorina citri</name>
    <name type="common">Asian citrus psyllid</name>
    <dbReference type="NCBI Taxonomy" id="121845"/>
    <lineage>
        <taxon>Eukaryota</taxon>
        <taxon>Metazoa</taxon>
        <taxon>Ecdysozoa</taxon>
        <taxon>Arthropoda</taxon>
        <taxon>Hexapoda</taxon>
        <taxon>Insecta</taxon>
        <taxon>Pterygota</taxon>
        <taxon>Neoptera</taxon>
        <taxon>Paraneoptera</taxon>
        <taxon>Hemiptera</taxon>
        <taxon>Sternorrhyncha</taxon>
        <taxon>Psylloidea</taxon>
        <taxon>Psyllidae</taxon>
        <taxon>Diaphorininae</taxon>
        <taxon>Diaphorina</taxon>
    </lineage>
</organism>
<dbReference type="Gene3D" id="3.40.50.150">
    <property type="entry name" value="Vaccinia Virus protein VP39"/>
    <property type="match status" value="1"/>
</dbReference>
<sequence length="199" mass="22719">MSMIERCCLLGMVLLVMWTPSSGLGHSQHEQDIRAVKNSSLIQSPDVWRVLRAVNRSYFLDQEYMSENSSALAVNVGYGYSCECPHIASHILSLTEPYLKTPGSLILEIGTGSGYLTVCMNELLHEKSSICSLEINMKLLNRTIKKVESYYKDMGKKLKRERVSFLWWNGKRGYKTKCPFDVIYCSGLVSDEEFNQVRR</sequence>
<dbReference type="KEGG" id="dci:103508062"/>
<dbReference type="GO" id="GO:0004719">
    <property type="term" value="F:protein-L-isoaspartate (D-aspartate) O-methyltransferase activity"/>
    <property type="evidence" value="ECO:0007669"/>
    <property type="project" value="UniProtKB-EC"/>
</dbReference>
<dbReference type="AlphaFoldDB" id="A0A1S3CZ76"/>
<dbReference type="Proteomes" id="UP000079169">
    <property type="component" value="Unplaced"/>
</dbReference>
<comment type="subcellular location">
    <subcellularLocation>
        <location evidence="1">Cytoplasm</location>
    </subcellularLocation>
</comment>
<keyword evidence="5" id="KW-0489">Methyltransferase</keyword>
<dbReference type="GO" id="GO:0005737">
    <property type="term" value="C:cytoplasm"/>
    <property type="evidence" value="ECO:0007669"/>
    <property type="project" value="UniProtKB-SubCell"/>
</dbReference>
<reference evidence="10" key="1">
    <citation type="submission" date="2025-08" db="UniProtKB">
        <authorList>
            <consortium name="RefSeq"/>
        </authorList>
    </citation>
    <scope>IDENTIFICATION</scope>
</reference>
<dbReference type="GO" id="GO:0032259">
    <property type="term" value="P:methylation"/>
    <property type="evidence" value="ECO:0007669"/>
    <property type="project" value="UniProtKB-KW"/>
</dbReference>
<evidence type="ECO:0000256" key="5">
    <source>
        <dbReference type="ARBA" id="ARBA00022603"/>
    </source>
</evidence>
<proteinExistence type="inferred from homology"/>
<protein>
    <recommendedName>
        <fullName evidence="3">protein-L-isoaspartate(D-aspartate) O-methyltransferase</fullName>
        <ecNumber evidence="3">2.1.1.77</ecNumber>
    </recommendedName>
</protein>
<evidence type="ECO:0000256" key="8">
    <source>
        <dbReference type="SAM" id="SignalP"/>
    </source>
</evidence>
<dbReference type="PaxDb" id="121845-A0A1S3CZ76"/>
<accession>A0A1S3CZ76</accession>
<evidence type="ECO:0000256" key="3">
    <source>
        <dbReference type="ARBA" id="ARBA00011890"/>
    </source>
</evidence>
<dbReference type="InterPro" id="IPR029063">
    <property type="entry name" value="SAM-dependent_MTases_sf"/>
</dbReference>
<feature type="chain" id="PRO_5010320721" description="protein-L-isoaspartate(D-aspartate) O-methyltransferase" evidence="8">
    <location>
        <begin position="24"/>
        <end position="199"/>
    </location>
</feature>
<dbReference type="EC" id="2.1.1.77" evidence="3"/>
<feature type="signal peptide" evidence="8">
    <location>
        <begin position="1"/>
        <end position="23"/>
    </location>
</feature>
<evidence type="ECO:0000256" key="6">
    <source>
        <dbReference type="ARBA" id="ARBA00022679"/>
    </source>
</evidence>
<evidence type="ECO:0000256" key="4">
    <source>
        <dbReference type="ARBA" id="ARBA00022490"/>
    </source>
</evidence>
<dbReference type="PANTHER" id="PTHR11579">
    <property type="entry name" value="PROTEIN-L-ISOASPARTATE O-METHYLTRANSFERASE"/>
    <property type="match status" value="1"/>
</dbReference>
<gene>
    <name evidence="10" type="primary">LOC103508062</name>
</gene>
<evidence type="ECO:0000313" key="9">
    <source>
        <dbReference type="Proteomes" id="UP000079169"/>
    </source>
</evidence>
<evidence type="ECO:0000313" key="10">
    <source>
        <dbReference type="RefSeq" id="XP_008470818.1"/>
    </source>
</evidence>
<evidence type="ECO:0000256" key="2">
    <source>
        <dbReference type="ARBA" id="ARBA00005369"/>
    </source>
</evidence>
<dbReference type="GeneID" id="103508062"/>
<evidence type="ECO:0000256" key="1">
    <source>
        <dbReference type="ARBA" id="ARBA00004496"/>
    </source>
</evidence>
<dbReference type="Pfam" id="PF01135">
    <property type="entry name" value="PCMT"/>
    <property type="match status" value="1"/>
</dbReference>
<dbReference type="RefSeq" id="XP_008470818.1">
    <property type="nucleotide sequence ID" value="XM_008472596.3"/>
</dbReference>
<keyword evidence="4" id="KW-0963">Cytoplasm</keyword>
<dbReference type="SUPFAM" id="SSF53335">
    <property type="entry name" value="S-adenosyl-L-methionine-dependent methyltransferases"/>
    <property type="match status" value="1"/>
</dbReference>
<dbReference type="PANTHER" id="PTHR11579:SF0">
    <property type="entry name" value="PROTEIN-L-ISOASPARTATE(D-ASPARTATE) O-METHYLTRANSFERASE"/>
    <property type="match status" value="1"/>
</dbReference>
<keyword evidence="6" id="KW-0808">Transferase</keyword>
<evidence type="ECO:0000256" key="7">
    <source>
        <dbReference type="ARBA" id="ARBA00022691"/>
    </source>
</evidence>